<dbReference type="Proteomes" id="UP000288805">
    <property type="component" value="Unassembled WGS sequence"/>
</dbReference>
<evidence type="ECO:0000313" key="3">
    <source>
        <dbReference type="Proteomes" id="UP000288805"/>
    </source>
</evidence>
<organism evidence="2 3">
    <name type="scientific">Vitis vinifera</name>
    <name type="common">Grape</name>
    <dbReference type="NCBI Taxonomy" id="29760"/>
    <lineage>
        <taxon>Eukaryota</taxon>
        <taxon>Viridiplantae</taxon>
        <taxon>Streptophyta</taxon>
        <taxon>Embryophyta</taxon>
        <taxon>Tracheophyta</taxon>
        <taxon>Spermatophyta</taxon>
        <taxon>Magnoliopsida</taxon>
        <taxon>eudicotyledons</taxon>
        <taxon>Gunneridae</taxon>
        <taxon>Pentapetalae</taxon>
        <taxon>rosids</taxon>
        <taxon>Vitales</taxon>
        <taxon>Vitaceae</taxon>
        <taxon>Viteae</taxon>
        <taxon>Vitis</taxon>
    </lineage>
</organism>
<proteinExistence type="predicted"/>
<reference evidence="2 3" key="1">
    <citation type="journal article" date="2018" name="PLoS Genet.">
        <title>Population sequencing reveals clonal diversity and ancestral inbreeding in the grapevine cultivar Chardonnay.</title>
        <authorList>
            <person name="Roach M.J."/>
            <person name="Johnson D.L."/>
            <person name="Bohlmann J."/>
            <person name="van Vuuren H.J."/>
            <person name="Jones S.J."/>
            <person name="Pretorius I.S."/>
            <person name="Schmidt S.A."/>
            <person name="Borneman A.R."/>
        </authorList>
    </citation>
    <scope>NUCLEOTIDE SEQUENCE [LARGE SCALE GENOMIC DNA]</scope>
    <source>
        <strain evidence="3">cv. Chardonnay</strain>
        <tissue evidence="2">Leaf</tissue>
    </source>
</reference>
<name>A0A438E924_VITVI</name>
<accession>A0A438E924</accession>
<comment type="caution">
    <text evidence="2">The sequence shown here is derived from an EMBL/GenBank/DDBJ whole genome shotgun (WGS) entry which is preliminary data.</text>
</comment>
<evidence type="ECO:0000256" key="1">
    <source>
        <dbReference type="SAM" id="MobiDB-lite"/>
    </source>
</evidence>
<sequence length="458" mass="50416">MNDLRTGFLERHRKQLHEAIDIVPLPAKRACLEKAQEDPVGAPPSIMPHSDEVEEEARGTEAGQDAAVAEGVPDEKGNPAPAAPPTWKEMMEMLKRVSCFTDVEAPSTKMSDFFPLTKRISSRGPKEADGGAVSGPTYLKERDGGRICHSEEGVGDEISKCSNLEDSGLCLVIVMSSRPLLVFIPLTLYNSPDRGQTYFRGDDYIHAVCKSERSVTRGSPRHGRVLVRRYSFITLVHSWLSYWLSSIALQAGASVMKGLVCTYMGNNMASLMGNEILSLETDSVSARSNPDRMVSYSASLFDVRNPNRMACSSCSPVGDCSRIPTLDLDDRETPSTCKVHYSTLSSSPSRAGCWGDSTTKSAITCPFMDSLDRYSIPYSLNSIAHCSILLDRSSLCRMLRRGWFALWQLSVYPIASAFLSTRKNGCNLSVNRAMKRPNATSLPVRRCNSFCSWGRVPP</sequence>
<feature type="region of interest" description="Disordered" evidence="1">
    <location>
        <begin position="36"/>
        <end position="82"/>
    </location>
</feature>
<protein>
    <submittedName>
        <fullName evidence="2">Uncharacterized protein</fullName>
    </submittedName>
</protein>
<dbReference type="EMBL" id="QGNW01001358">
    <property type="protein sequence ID" value="RVW44261.1"/>
    <property type="molecule type" value="Genomic_DNA"/>
</dbReference>
<evidence type="ECO:0000313" key="2">
    <source>
        <dbReference type="EMBL" id="RVW44261.1"/>
    </source>
</evidence>
<gene>
    <name evidence="2" type="ORF">CK203_099618</name>
</gene>
<dbReference type="AlphaFoldDB" id="A0A438E924"/>